<dbReference type="PANTHER" id="PTHR30069:SF29">
    <property type="entry name" value="HEMOGLOBIN AND HEMOGLOBIN-HAPTOGLOBIN-BINDING PROTEIN 1-RELATED"/>
    <property type="match status" value="1"/>
</dbReference>
<dbReference type="AlphaFoldDB" id="D0MEG7"/>
<dbReference type="InterPro" id="IPR000531">
    <property type="entry name" value="Beta-barrel_TonB"/>
</dbReference>
<keyword evidence="8" id="KW-0675">Receptor</keyword>
<proteinExistence type="predicted"/>
<keyword evidence="7" id="KW-0472">Membrane</keyword>
<protein>
    <recommendedName>
        <fullName evidence="10">TonB-dependent receptor-like beta-barrel domain-containing protein</fullName>
    </recommendedName>
</protein>
<dbReference type="GO" id="GO:0009279">
    <property type="term" value="C:cell outer membrane"/>
    <property type="evidence" value="ECO:0007669"/>
    <property type="project" value="UniProtKB-SubCell"/>
</dbReference>
<dbReference type="EMBL" id="CP001807">
    <property type="protein sequence ID" value="ACY49195.1"/>
    <property type="molecule type" value="Genomic_DNA"/>
</dbReference>
<dbReference type="PANTHER" id="PTHR30069">
    <property type="entry name" value="TONB-DEPENDENT OUTER MEMBRANE RECEPTOR"/>
    <property type="match status" value="1"/>
</dbReference>
<evidence type="ECO:0000256" key="3">
    <source>
        <dbReference type="ARBA" id="ARBA00022452"/>
    </source>
</evidence>
<evidence type="ECO:0000256" key="1">
    <source>
        <dbReference type="ARBA" id="ARBA00004571"/>
    </source>
</evidence>
<evidence type="ECO:0000256" key="5">
    <source>
        <dbReference type="ARBA" id="ARBA00022729"/>
    </source>
</evidence>
<dbReference type="GO" id="GO:0015344">
    <property type="term" value="F:siderophore uptake transmembrane transporter activity"/>
    <property type="evidence" value="ECO:0007669"/>
    <property type="project" value="TreeGrafter"/>
</dbReference>
<dbReference type="Pfam" id="PF13620">
    <property type="entry name" value="CarboxypepD_reg"/>
    <property type="match status" value="1"/>
</dbReference>
<dbReference type="InterPro" id="IPR036942">
    <property type="entry name" value="Beta-barrel_TonB_sf"/>
</dbReference>
<gene>
    <name evidence="11" type="ordered locus">Rmar_2316</name>
</gene>
<evidence type="ECO:0000259" key="10">
    <source>
        <dbReference type="Pfam" id="PF00593"/>
    </source>
</evidence>
<evidence type="ECO:0000256" key="7">
    <source>
        <dbReference type="ARBA" id="ARBA00023136"/>
    </source>
</evidence>
<keyword evidence="4" id="KW-0812">Transmembrane</keyword>
<keyword evidence="6" id="KW-0798">TonB box</keyword>
<evidence type="ECO:0000256" key="8">
    <source>
        <dbReference type="ARBA" id="ARBA00023170"/>
    </source>
</evidence>
<dbReference type="Gene3D" id="2.60.40.1120">
    <property type="entry name" value="Carboxypeptidase-like, regulatory domain"/>
    <property type="match status" value="1"/>
</dbReference>
<name>D0MEG7_RHOM4</name>
<organism evidence="11 12">
    <name type="scientific">Rhodothermus marinus (strain ATCC 43812 / DSM 4252 / R-10)</name>
    <name type="common">Rhodothermus obamensis</name>
    <dbReference type="NCBI Taxonomy" id="518766"/>
    <lineage>
        <taxon>Bacteria</taxon>
        <taxon>Pseudomonadati</taxon>
        <taxon>Rhodothermota</taxon>
        <taxon>Rhodothermia</taxon>
        <taxon>Rhodothermales</taxon>
        <taxon>Rhodothermaceae</taxon>
        <taxon>Rhodothermus</taxon>
    </lineage>
</organism>
<evidence type="ECO:0000313" key="11">
    <source>
        <dbReference type="EMBL" id="ACY49195.1"/>
    </source>
</evidence>
<dbReference type="Gene3D" id="3.55.50.30">
    <property type="match status" value="1"/>
</dbReference>
<dbReference type="Pfam" id="PF00593">
    <property type="entry name" value="TonB_dep_Rec_b-barrel"/>
    <property type="match status" value="1"/>
</dbReference>
<dbReference type="Proteomes" id="UP000002221">
    <property type="component" value="Chromosome"/>
</dbReference>
<evidence type="ECO:0000256" key="6">
    <source>
        <dbReference type="ARBA" id="ARBA00023077"/>
    </source>
</evidence>
<dbReference type="GO" id="GO:0044718">
    <property type="term" value="P:siderophore transmembrane transport"/>
    <property type="evidence" value="ECO:0007669"/>
    <property type="project" value="TreeGrafter"/>
</dbReference>
<comment type="subcellular location">
    <subcellularLocation>
        <location evidence="1">Cell outer membrane</location>
        <topology evidence="1">Multi-pass membrane protein</topology>
    </subcellularLocation>
</comment>
<keyword evidence="9" id="KW-0998">Cell outer membrane</keyword>
<dbReference type="InterPro" id="IPR008969">
    <property type="entry name" value="CarboxyPept-like_regulatory"/>
</dbReference>
<dbReference type="STRING" id="518766.Rmar_2316"/>
<dbReference type="SUPFAM" id="SSF49464">
    <property type="entry name" value="Carboxypeptidase regulatory domain-like"/>
    <property type="match status" value="1"/>
</dbReference>
<dbReference type="RefSeq" id="WP_012844805.1">
    <property type="nucleotide sequence ID" value="NC_013501.1"/>
</dbReference>
<evidence type="ECO:0000256" key="9">
    <source>
        <dbReference type="ARBA" id="ARBA00023237"/>
    </source>
</evidence>
<evidence type="ECO:0000256" key="2">
    <source>
        <dbReference type="ARBA" id="ARBA00022448"/>
    </source>
</evidence>
<reference evidence="11 12" key="1">
    <citation type="journal article" date="2009" name="Stand. Genomic Sci.">
        <title>Complete genome sequence of Rhodothermus marinus type strain (R-10).</title>
        <authorList>
            <person name="Nolan M."/>
            <person name="Tindall B.J."/>
            <person name="Pomrenke H."/>
            <person name="Lapidus A."/>
            <person name="Copeland A."/>
            <person name="Glavina Del Rio T."/>
            <person name="Lucas S."/>
            <person name="Chen F."/>
            <person name="Tice H."/>
            <person name="Cheng J.F."/>
            <person name="Saunders E."/>
            <person name="Han C."/>
            <person name="Bruce D."/>
            <person name="Goodwin L."/>
            <person name="Chain P."/>
            <person name="Pitluck S."/>
            <person name="Ovchinikova G."/>
            <person name="Pati A."/>
            <person name="Ivanova N."/>
            <person name="Mavromatis K."/>
            <person name="Chen A."/>
            <person name="Palaniappan K."/>
            <person name="Land M."/>
            <person name="Hauser L."/>
            <person name="Chang Y.J."/>
            <person name="Jeffries C.D."/>
            <person name="Brettin T."/>
            <person name="Goker M."/>
            <person name="Bristow J."/>
            <person name="Eisen J.A."/>
            <person name="Markowitz V."/>
            <person name="Hugenholtz P."/>
            <person name="Kyrpides N.C."/>
            <person name="Klenk H.P."/>
            <person name="Detter J.C."/>
        </authorList>
    </citation>
    <scope>NUCLEOTIDE SEQUENCE [LARGE SCALE GENOMIC DNA]</scope>
    <source>
        <strain evidence="12">ATCC 43812 / DSM 4252 / R-10</strain>
    </source>
</reference>
<dbReference type="KEGG" id="rmr:Rmar_2316"/>
<keyword evidence="3" id="KW-1134">Transmembrane beta strand</keyword>
<dbReference type="InterPro" id="IPR039426">
    <property type="entry name" value="TonB-dep_rcpt-like"/>
</dbReference>
<dbReference type="eggNOG" id="COG4206">
    <property type="taxonomic scope" value="Bacteria"/>
</dbReference>
<dbReference type="Gene3D" id="2.40.170.20">
    <property type="entry name" value="TonB-dependent receptor, beta-barrel domain"/>
    <property type="match status" value="1"/>
</dbReference>
<feature type="domain" description="TonB-dependent receptor-like beta-barrel" evidence="10">
    <location>
        <begin position="409"/>
        <end position="820"/>
    </location>
</feature>
<dbReference type="SUPFAM" id="SSF56935">
    <property type="entry name" value="Porins"/>
    <property type="match status" value="1"/>
</dbReference>
<accession>D0MEG7</accession>
<evidence type="ECO:0000256" key="4">
    <source>
        <dbReference type="ARBA" id="ARBA00022692"/>
    </source>
</evidence>
<evidence type="ECO:0000313" key="12">
    <source>
        <dbReference type="Proteomes" id="UP000002221"/>
    </source>
</evidence>
<dbReference type="HOGENOM" id="CLU_016599_0_0_10"/>
<sequence>MILMVSLLGLAGAVRAQPVVYQEVPLRQVLDDVARRSGYQVLYRDALVEGRTVTLQTTESHLIEALTRELARQGLVLEADTARRQLLLLEAPSRNVSIEGQVRDAATGLPLPYATVSWWANGRLWGTMADAEGRFVATVALPAACDTLTLTASYVGYESQTISLAVRETTRPLRLALAPRTEALPAVLIVGSAAWLDGIDTTWQRLVQPARFAPFGERGVLRALQALPAVGLAIGLDGLTVRGSQTDGFQVLLDGVPVYHPSHLFGLFDAFNPDALQAVGFFYDVAPATYAAPPGGTLAFVTRSGSYQRPQSVAGVSNVAGRLLLEGPLGRSGSWLLAGRRSLLDALAWPGNDRLVAFGLDVARPTGPLPPNVADLEARLLELGPSAATFYDLHGKLRLEGGPVRLTLSGYLGGDDARQQAQRLMPRWDARPSDFEWMDVETRQRWTNRTASARLTYRMGAALHLETLLATTAYESRYTKDDFLYAFTGGGLQKLFRRLAPFAYTNALTEWRWEQALQVAQEAGYWTLGYTLQHLDLSYEEHSAVRPRPFAEKQRAVQTDAFLQYEGRTGALLKVLAGLRLHAFSTGPYVRLSPRLQLTLHPEGQWSAGVGFSRNYQFLHHLAFENMNSTGIWLLTGRNQPPTVVDNMSAGVQLRPGRTRLQLDAYARRFANVWQHEVVAPFFLITRDPETTTPWLTGARSRAYGLEMLLDQPLGPLRATLAYALSRVDLAHDALNGGAWYPAPWDRRHQLRAYLDVPLWPGSALTVAWFSASGPPNTERYTDLAQPERLGPYHRMDLTLTTRYRTPFATAELRLGLFNLFDRANPWYRAPVLVLVGERLPRRFAFAPVDVYDLGRQASFELVLHF</sequence>
<keyword evidence="5" id="KW-0732">Signal</keyword>
<keyword evidence="2" id="KW-0813">Transport</keyword>
<keyword evidence="12" id="KW-1185">Reference proteome</keyword>